<dbReference type="InterPro" id="IPR030392">
    <property type="entry name" value="S74_ICA"/>
</dbReference>
<protein>
    <submittedName>
        <fullName evidence="2">Tail fiber domain-containing protein</fullName>
    </submittedName>
</protein>
<reference evidence="2 3" key="1">
    <citation type="submission" date="2018-10" db="EMBL/GenBank/DDBJ databases">
        <title>Characterization and genome analysis of a novel bacterium Sphingobium yanoikuyae SJTF8 capable of degrading PAHs.</title>
        <authorList>
            <person name="Yin C."/>
            <person name="Xiong W."/>
            <person name="Liang R."/>
        </authorList>
    </citation>
    <scope>NUCLEOTIDE SEQUENCE [LARGE SCALE GENOMIC DNA]</scope>
    <source>
        <strain evidence="2 3">SJTF8</strain>
    </source>
</reference>
<sequence length="365" mass="38385">MSSKGSSPSPDPQIGRAAIMQAELGKEFLNFSKEQYATQNARNDKLDDLSTRVANAQLDASTQAQEWASEDRDRYKSVFQPLQDEFIAEANKYGSEAYQDQAASKARADVINAATGQAQQRQRQMASMGISPTSGRYAGIERASDVQVSLGAAGAENNARQLARDKGLALKADSINLGNGLPSSAAGSLGLGVTAGSSAVSTSTVPISTANQSLGVLQGGYGTAMNGYAGQANTLNSLYQNQLSAWQAQQQASGGIFNTLGTVAGAAIMASSKDYKTEKKPARGVLEAVRKMPVEEWTYRPGIADEGRHIGPYAEDFQAATGKGDGKSIPVVDAIGVTLGAIRELDDKVSKLERGVIRKDGRKAA</sequence>
<evidence type="ECO:0000259" key="1">
    <source>
        <dbReference type="Pfam" id="PF13884"/>
    </source>
</evidence>
<dbReference type="AlphaFoldDB" id="A0A3G2UMZ5"/>
<dbReference type="RefSeq" id="WP_122129437.1">
    <property type="nucleotide sequence ID" value="NZ_CP033230.1"/>
</dbReference>
<proteinExistence type="predicted"/>
<feature type="domain" description="Peptidase S74" evidence="1">
    <location>
        <begin position="271"/>
        <end position="320"/>
    </location>
</feature>
<dbReference type="Proteomes" id="UP000280708">
    <property type="component" value="Chromosome"/>
</dbReference>
<gene>
    <name evidence="2" type="ORF">EBF16_05395</name>
</gene>
<evidence type="ECO:0000313" key="2">
    <source>
        <dbReference type="EMBL" id="AYO76426.1"/>
    </source>
</evidence>
<evidence type="ECO:0000313" key="3">
    <source>
        <dbReference type="Proteomes" id="UP000280708"/>
    </source>
</evidence>
<organism evidence="2 3">
    <name type="scientific">Sphingobium yanoikuyae</name>
    <name type="common">Sphingomonas yanoikuyae</name>
    <dbReference type="NCBI Taxonomy" id="13690"/>
    <lineage>
        <taxon>Bacteria</taxon>
        <taxon>Pseudomonadati</taxon>
        <taxon>Pseudomonadota</taxon>
        <taxon>Alphaproteobacteria</taxon>
        <taxon>Sphingomonadales</taxon>
        <taxon>Sphingomonadaceae</taxon>
        <taxon>Sphingobium</taxon>
    </lineage>
</organism>
<dbReference type="Pfam" id="PF13884">
    <property type="entry name" value="Peptidase_S74"/>
    <property type="match status" value="1"/>
</dbReference>
<name>A0A3G2UMZ5_SPHYA</name>
<accession>A0A3G2UMZ5</accession>
<dbReference type="EMBL" id="CP033230">
    <property type="protein sequence ID" value="AYO76426.1"/>
    <property type="molecule type" value="Genomic_DNA"/>
</dbReference>